<organism evidence="2 3">
    <name type="scientific">Aureitalea marina</name>
    <dbReference type="NCBI Taxonomy" id="930804"/>
    <lineage>
        <taxon>Bacteria</taxon>
        <taxon>Pseudomonadati</taxon>
        <taxon>Bacteroidota</taxon>
        <taxon>Flavobacteriia</taxon>
        <taxon>Flavobacteriales</taxon>
        <taxon>Flavobacteriaceae</taxon>
        <taxon>Aureitalea</taxon>
    </lineage>
</organism>
<dbReference type="EMBL" id="MQUB01000001">
    <property type="protein sequence ID" value="PQB04793.1"/>
    <property type="molecule type" value="Genomic_DNA"/>
</dbReference>
<proteinExistence type="predicted"/>
<keyword evidence="3" id="KW-1185">Reference proteome</keyword>
<dbReference type="PANTHER" id="PTHR36974">
    <property type="entry name" value="MEMBRANE PROTEIN-RELATED"/>
    <property type="match status" value="1"/>
</dbReference>
<dbReference type="RefSeq" id="WP_104812722.1">
    <property type="nucleotide sequence ID" value="NZ_MQUB01000001.1"/>
</dbReference>
<feature type="transmembrane region" description="Helical" evidence="1">
    <location>
        <begin position="96"/>
        <end position="113"/>
    </location>
</feature>
<comment type="caution">
    <text evidence="2">The sequence shown here is derived from an EMBL/GenBank/DDBJ whole genome shotgun (WGS) entry which is preliminary data.</text>
</comment>
<name>A0A2S7KQE5_9FLAO</name>
<sequence length="116" mass="13314">MLPIDQYMLGIVMIVAGITHFKKTGIYLKVMPNYLPAHQSLVLLSGIIEMILGLMLLNPETQSAAAWGIIVILILFLSVHIHMILHKEASLNLPQWFLWLRLLLQFGLIYWTLQYT</sequence>
<evidence type="ECO:0008006" key="4">
    <source>
        <dbReference type="Google" id="ProtNLM"/>
    </source>
</evidence>
<evidence type="ECO:0000313" key="3">
    <source>
        <dbReference type="Proteomes" id="UP000239800"/>
    </source>
</evidence>
<keyword evidence="1" id="KW-1133">Transmembrane helix</keyword>
<dbReference type="PANTHER" id="PTHR36974:SF1">
    <property type="entry name" value="DOXX FAMILY MEMBRANE PROTEIN"/>
    <property type="match status" value="1"/>
</dbReference>
<evidence type="ECO:0000256" key="1">
    <source>
        <dbReference type="SAM" id="Phobius"/>
    </source>
</evidence>
<dbReference type="Proteomes" id="UP000239800">
    <property type="component" value="Unassembled WGS sequence"/>
</dbReference>
<keyword evidence="1" id="KW-0812">Transmembrane</keyword>
<feature type="transmembrane region" description="Helical" evidence="1">
    <location>
        <begin position="40"/>
        <end position="58"/>
    </location>
</feature>
<protein>
    <recommendedName>
        <fullName evidence="4">DoxX family protein</fullName>
    </recommendedName>
</protein>
<dbReference type="OrthoDB" id="327939at2"/>
<reference evidence="2 3" key="1">
    <citation type="submission" date="2016-11" db="EMBL/GenBank/DDBJ databases">
        <title>Trade-off between light-utilization and light-protection in marine flavobacteria.</title>
        <authorList>
            <person name="Kumagai Y."/>
        </authorList>
    </citation>
    <scope>NUCLEOTIDE SEQUENCE [LARGE SCALE GENOMIC DNA]</scope>
    <source>
        <strain evidence="2 3">NBRC 107741</strain>
    </source>
</reference>
<gene>
    <name evidence="2" type="ORF">BST85_07700</name>
</gene>
<dbReference type="AlphaFoldDB" id="A0A2S7KQE5"/>
<accession>A0A2S7KQE5</accession>
<keyword evidence="1" id="KW-0472">Membrane</keyword>
<evidence type="ECO:0000313" key="2">
    <source>
        <dbReference type="EMBL" id="PQB04793.1"/>
    </source>
</evidence>
<feature type="transmembrane region" description="Helical" evidence="1">
    <location>
        <begin position="64"/>
        <end position="84"/>
    </location>
</feature>